<name>A0A267E7L0_9PLAT</name>
<organism evidence="3 4">
    <name type="scientific">Macrostomum lignano</name>
    <dbReference type="NCBI Taxonomy" id="282301"/>
    <lineage>
        <taxon>Eukaryota</taxon>
        <taxon>Metazoa</taxon>
        <taxon>Spiralia</taxon>
        <taxon>Lophotrochozoa</taxon>
        <taxon>Platyhelminthes</taxon>
        <taxon>Rhabditophora</taxon>
        <taxon>Macrostomorpha</taxon>
        <taxon>Macrostomida</taxon>
        <taxon>Macrostomidae</taxon>
        <taxon>Macrostomum</taxon>
    </lineage>
</organism>
<dbReference type="EMBL" id="NIVC01002472">
    <property type="protein sequence ID" value="PAA57560.1"/>
    <property type="molecule type" value="Genomic_DNA"/>
</dbReference>
<feature type="region of interest" description="Disordered" evidence="2">
    <location>
        <begin position="333"/>
        <end position="352"/>
    </location>
</feature>
<evidence type="ECO:0000256" key="1">
    <source>
        <dbReference type="SAM" id="Coils"/>
    </source>
</evidence>
<feature type="region of interest" description="Disordered" evidence="2">
    <location>
        <begin position="1249"/>
        <end position="1290"/>
    </location>
</feature>
<dbReference type="PANTHER" id="PTHR11915">
    <property type="entry name" value="SPECTRIN/FILAMIN RELATED CYTOSKELETAL PROTEIN"/>
    <property type="match status" value="1"/>
</dbReference>
<evidence type="ECO:0008006" key="5">
    <source>
        <dbReference type="Google" id="ProtNLM"/>
    </source>
</evidence>
<feature type="region of interest" description="Disordered" evidence="2">
    <location>
        <begin position="1307"/>
        <end position="1326"/>
    </location>
</feature>
<gene>
    <name evidence="3" type="ORF">BOX15_Mlig020216g1</name>
</gene>
<feature type="coiled-coil region" evidence="1">
    <location>
        <begin position="2074"/>
        <end position="2101"/>
    </location>
</feature>
<evidence type="ECO:0000256" key="2">
    <source>
        <dbReference type="SAM" id="MobiDB-lite"/>
    </source>
</evidence>
<dbReference type="Proteomes" id="UP000215902">
    <property type="component" value="Unassembled WGS sequence"/>
</dbReference>
<feature type="coiled-coil region" evidence="1">
    <location>
        <begin position="80"/>
        <end position="114"/>
    </location>
</feature>
<feature type="coiled-coil region" evidence="1">
    <location>
        <begin position="1458"/>
        <end position="1485"/>
    </location>
</feature>
<dbReference type="SUPFAM" id="SSF46966">
    <property type="entry name" value="Spectrin repeat"/>
    <property type="match status" value="11"/>
</dbReference>
<feature type="coiled-coil region" evidence="1">
    <location>
        <begin position="1667"/>
        <end position="1694"/>
    </location>
</feature>
<dbReference type="STRING" id="282301.A0A267E7L0"/>
<feature type="region of interest" description="Disordered" evidence="2">
    <location>
        <begin position="1910"/>
        <end position="1934"/>
    </location>
</feature>
<dbReference type="OrthoDB" id="2250192at2759"/>
<dbReference type="InterPro" id="IPR018159">
    <property type="entry name" value="Spectrin/alpha-actinin"/>
</dbReference>
<protein>
    <recommendedName>
        <fullName evidence="5">GAR domain-containing protein</fullName>
    </recommendedName>
</protein>
<evidence type="ECO:0000313" key="3">
    <source>
        <dbReference type="EMBL" id="PAA57560.1"/>
    </source>
</evidence>
<dbReference type="Gene3D" id="1.20.58.60">
    <property type="match status" value="11"/>
</dbReference>
<proteinExistence type="predicted"/>
<keyword evidence="4" id="KW-1185">Reference proteome</keyword>
<keyword evidence="1" id="KW-0175">Coiled coil</keyword>
<accession>A0A267E7L0</accession>
<sequence>MAEDLLKDLEKELHSLDGIEDWLLAQGPANLDEQNDTKLLEGHQDINNELLARQSPLLTLYYQTENLVQKCPDSLASEQKETLSTKTAASRSKLEQLRREADARIRQLTSVQDALEHFNDRLQTAQTWQDRIDRRLSEIESASQSSEQAATVAAALTDPAELQSLINELRAFEGELSAHQGDLKALSSAGHKLIHCLRATDQTQEAFASARHREFTGASGSCETDIRKAAGAASDRQESLAVRCRDLMQRLNAAANQRREFAELLRQTDSQLCATESQLAKLEGQQPTSDIQLNALADKAQGLSADLFSLDGSIEKLRAASAALAASALENAASPEAKTEQQRQAEAAAARHEELKSRCADLSGRLQQQALAAGSLLDTLNGLRQWLDGTNRKLLAMRSVSLRPELLEEQSRQIKVLDADLQCRRTSLEQASESLAAMSESDPTHRQVDAKLQSCAELFESVSSQIDARRAEIEEVRTKVTAFQTAANAANLWLGDQLSSLASRAFAKLDDERLEERLKEMDQSRDEFEASQMAEIKSLRSSLQLLQQCADQNYPAETWQELERLWQELNAALEARGKDLLSRQAHAHDYNKVKKEAHDWLVRAEGRLRLMDSVCLEEASLSKQEAETRELAKEREDFQSAAERFIDLGHAYDALVQGTSAASTPDLARGSPRRAQLSDIAQELEDFQTRFAVLGEKLADRLSSIEDTRDRLGRYRAAHSEASRRLDDLSADSADLLKASPGSEADASEQLRAVAEFHRSLEGLEPRLDAIRGQAEALLKGRDLATGAAELRDSVKQLERRLSDLKELSLSRQASLRTLGQQLEAFARDERALAKWLGQKAKMVSVLGPLVTTPGLAAAQLQQVSVLQEELESKIPAVEQLRAVCDSLLQRLPEHSASASDVRTAMEAAEAGVDDLRRRLDERESALNQLSGPTAEFYALVNDLSDRLAQLESPGDAGSQDKTNAVIAALIPGVRTDLDRAGELCKLLCDAAGDPSVQFDLKNKVASLERRLRDLRAKLDDAEQRRLQAGQSEALASQRAARVKQWADEAHKKLDNEKLPEPDEEKISAQLKAAAKLAGELHWHGAELRDLIDPHLSEAKDSPIKQSVEAAQESLAALETALDARQGQLSRLGDLVSKCADRSKRLGAWLQLEEMKLGAKEAIDLSSIADEQTAGRHAMETRQLLAELDRKQLDIDELVGLVADLTSAAEAASTSEPAAQRAAAADLAGRVADDRIRATELAEKLESLAGRLRPQQKQPGGAAAVAPSSVPTGSATSGAVEDASAPAVPEELRARASQLTAELESAEARLDGMPAASLDPDTVRDQLDDAKSAGNRLSGLASELEALSDAAAAAGGPAGDKIAQRLQRMAERARRAGRRAGDRQQELQQRLDDLDALATRLAEVTSGVVAAQSELAATPDAQLAEFRRGRMAGLEREADAATAEGRALLRSAPPSLPAARLNGELDAVQAAARQLQAELEKRSREADATAAGSGRVDDALGAWREWLDETEAAQRAAEEPSCDADRAAQQLENQASFLASLAEREPLLSELARSAASDPSSAAEAASLKKRFDAVKAAALDRREKLRRAQEAAADFRARLDPLLAAMDACKKRVAGLGGGSTDPDDTSRQIEEHKAIVGSLAELQPQLRKAELSGRQLADLVGKHDSRAVMQELSDAEQQLNGLRAAVQEKMESLFQAADDLRNFIELGNSLSEWLCLADSQLESAYLQMQSVPEDRATVASLRQLAAELAQRQQDMDQLLKDADALAQSTGSGPEESLALQQRVAAVSEYYQQLKQKADAKLDLLEAALDPAERLTAAHSQLDSALTPLEADLRARRAPASNRVDRLGPLAEAVQQQGDELAAILGGVGGVAEIEDEGDGASRQAELVERLVERDMTRVQHAMQGAGLVAPTSTLGDGVGDGDSKGEAATANRLERLEDWMRSRERALAGEAPPTADPAGLRRQEAALAALEADHRRATADELTPALQTGRELLLARPPQPGGANRLADAMEAARKADADLTRLTGDRRRKLEEVGPLGEELRDAAEQLEAWLDAKESEVRRFAAGRLNADQLRSLQGDAKRLQEEVDDKKALVDRVKKTSPALCALLSSGEAATTQARARDLDSRYV</sequence>
<feature type="compositionally biased region" description="Basic and acidic residues" evidence="2">
    <location>
        <begin position="337"/>
        <end position="352"/>
    </location>
</feature>
<reference evidence="3 4" key="1">
    <citation type="submission" date="2017-06" db="EMBL/GenBank/DDBJ databases">
        <title>A platform for efficient transgenesis in Macrostomum lignano, a flatworm model organism for stem cell research.</title>
        <authorList>
            <person name="Berezikov E."/>
        </authorList>
    </citation>
    <scope>NUCLEOTIDE SEQUENCE [LARGE SCALE GENOMIC DNA]</scope>
    <source>
        <strain evidence="3">DV1</strain>
        <tissue evidence="3">Whole organism</tissue>
    </source>
</reference>
<comment type="caution">
    <text evidence="3">The sequence shown here is derived from an EMBL/GenBank/DDBJ whole genome shotgun (WGS) entry which is preliminary data.</text>
</comment>
<feature type="coiled-coil region" evidence="1">
    <location>
        <begin position="998"/>
        <end position="1032"/>
    </location>
</feature>
<dbReference type="SMART" id="SM00150">
    <property type="entry name" value="SPEC"/>
    <property type="match status" value="13"/>
</dbReference>
<evidence type="ECO:0000313" key="4">
    <source>
        <dbReference type="Proteomes" id="UP000215902"/>
    </source>
</evidence>